<dbReference type="RefSeq" id="WP_002745829.1">
    <property type="nucleotide sequence ID" value="NZ_MF974398.1"/>
</dbReference>
<name>M6VBU9_9LEPT</name>
<organism evidence="1">
    <name type="scientific">Leptospira mayottensis 200901116</name>
    <dbReference type="NCBI Taxonomy" id="1192864"/>
    <lineage>
        <taxon>Bacteria</taxon>
        <taxon>Pseudomonadati</taxon>
        <taxon>Spirochaetota</taxon>
        <taxon>Spirochaetia</taxon>
        <taxon>Leptospirales</taxon>
        <taxon>Leptospiraceae</taxon>
        <taxon>Leptospira</taxon>
    </lineage>
</organism>
<geneLocation type="plasmid" evidence="1">
    <name>p2_L200901116</name>
</geneLocation>
<proteinExistence type="predicted"/>
<protein>
    <submittedName>
        <fullName evidence="1">Uncharacterized protein</fullName>
    </submittedName>
</protein>
<reference evidence="1" key="1">
    <citation type="journal article" date="2018" name="Sci. Rep.">
        <title>Characterization of LE3 and LE4, the only lytic phages known to infect the spirochete Leptospira.</title>
        <authorList>
            <person name="Schiettekatte O."/>
            <person name="Vincent A.T."/>
            <person name="Malosse C."/>
            <person name="Lechat P."/>
            <person name="Chamot-Rooke J."/>
            <person name="Veyrier F.J."/>
            <person name="Picardeau M."/>
            <person name="Bourhy P."/>
        </authorList>
    </citation>
    <scope>NUCLEOTIDE SEQUENCE</scope>
    <source>
        <plasmid evidence="1">p2_L200901116</plasmid>
    </source>
</reference>
<evidence type="ECO:0000313" key="1">
    <source>
        <dbReference type="EMBL" id="AVH81625.1"/>
    </source>
</evidence>
<dbReference type="AlphaFoldDB" id="M6VBU9"/>
<accession>M6VBU9</accession>
<sequence length="72" mass="7975">MMRTLGTNLKITGTHKSGKTIITVRDHEKNILGQLEVHGLYGARRGQNGTLDAEDQNKFDAICGFEPEYADV</sequence>
<dbReference type="EMBL" id="MF974398">
    <property type="protein sequence ID" value="AVH81625.1"/>
    <property type="molecule type" value="Genomic_DNA"/>
</dbReference>
<keyword evidence="1" id="KW-0614">Plasmid</keyword>